<accession>A0AAV0TGM4</accession>
<evidence type="ECO:0000313" key="3">
    <source>
        <dbReference type="EMBL" id="CAI5721624.1"/>
    </source>
</evidence>
<dbReference type="GO" id="GO:0003676">
    <property type="term" value="F:nucleic acid binding"/>
    <property type="evidence" value="ECO:0007669"/>
    <property type="project" value="InterPro"/>
</dbReference>
<evidence type="ECO:0000256" key="1">
    <source>
        <dbReference type="SAM" id="MobiDB-lite"/>
    </source>
</evidence>
<dbReference type="InterPro" id="IPR012337">
    <property type="entry name" value="RNaseH-like_sf"/>
</dbReference>
<comment type="caution">
    <text evidence="3">The sequence shown here is derived from an EMBL/GenBank/DDBJ whole genome shotgun (WGS) entry which is preliminary data.</text>
</comment>
<dbReference type="PANTHER" id="PTHR37984">
    <property type="entry name" value="PROTEIN CBG26694"/>
    <property type="match status" value="1"/>
</dbReference>
<dbReference type="AlphaFoldDB" id="A0AAV0TGM4"/>
<name>A0AAV0TGM4_9STRA</name>
<gene>
    <name evidence="3" type="ORF">PFR002_LOCUS4259</name>
</gene>
<dbReference type="PROSITE" id="PS50994">
    <property type="entry name" value="INTEGRASE"/>
    <property type="match status" value="1"/>
</dbReference>
<dbReference type="EMBL" id="CANTFK010000661">
    <property type="protein sequence ID" value="CAI5721624.1"/>
    <property type="molecule type" value="Genomic_DNA"/>
</dbReference>
<dbReference type="GO" id="GO:0015074">
    <property type="term" value="P:DNA integration"/>
    <property type="evidence" value="ECO:0007669"/>
    <property type="project" value="InterPro"/>
</dbReference>
<dbReference type="Proteomes" id="UP001159659">
    <property type="component" value="Unassembled WGS sequence"/>
</dbReference>
<dbReference type="SUPFAM" id="SSF53098">
    <property type="entry name" value="Ribonuclease H-like"/>
    <property type="match status" value="1"/>
</dbReference>
<dbReference type="InterPro" id="IPR001584">
    <property type="entry name" value="Integrase_cat-core"/>
</dbReference>
<evidence type="ECO:0000259" key="2">
    <source>
        <dbReference type="PROSITE" id="PS50994"/>
    </source>
</evidence>
<dbReference type="Gene3D" id="3.30.420.10">
    <property type="entry name" value="Ribonuclease H-like superfamily/Ribonuclease H"/>
    <property type="match status" value="1"/>
</dbReference>
<sequence>MDCETGKGRTTLQGKSPGNVEATYPFQIIAMDHISSLPKSHKGNTELLIWVDLFTGYVMAKASASRTAQAVAEGYEECVFRRFGASETIRHDREPGFMSDFFRAFSRMVGQRQRATMAYRPQANGTAERMVQTLTRSLKMYVADVGQRDWDEYAERLTFALNTAQDRVREETPFYLVHGWDARTTLETMLPVVNTRRRESGPRRWRYRIQSHYQRARDQVNENLRAASQARVQAKNEGVVDHEIQSGARVWLYLDRVKEGYAKKLAHLWHGLFRLQELVGDHAVRLESRGTEYRLFPIVHISKLKPVREFPDRPNSELKVDGTDRVDFDECLLPEDSWVRKLEEGEYEVEEILESRTGKKTRYGRQQRNSSCNGRDTLTPRGWTKWI</sequence>
<dbReference type="InterPro" id="IPR050951">
    <property type="entry name" value="Retrovirus_Pol_polyprotein"/>
</dbReference>
<dbReference type="InterPro" id="IPR036397">
    <property type="entry name" value="RNaseH_sf"/>
</dbReference>
<reference evidence="3" key="1">
    <citation type="submission" date="2022-12" db="EMBL/GenBank/DDBJ databases">
        <authorList>
            <person name="Webb A."/>
        </authorList>
    </citation>
    <scope>NUCLEOTIDE SEQUENCE</scope>
    <source>
        <strain evidence="3">Pf2</strain>
    </source>
</reference>
<evidence type="ECO:0000313" key="4">
    <source>
        <dbReference type="Proteomes" id="UP001159659"/>
    </source>
</evidence>
<protein>
    <recommendedName>
        <fullName evidence="2">Integrase catalytic domain-containing protein</fullName>
    </recommendedName>
</protein>
<feature type="compositionally biased region" description="Polar residues" evidence="1">
    <location>
        <begin position="366"/>
        <end position="376"/>
    </location>
</feature>
<dbReference type="PANTHER" id="PTHR37984:SF5">
    <property type="entry name" value="PROTEIN NYNRIN-LIKE"/>
    <property type="match status" value="1"/>
</dbReference>
<organism evidence="3 4">
    <name type="scientific">Peronospora farinosa</name>
    <dbReference type="NCBI Taxonomy" id="134698"/>
    <lineage>
        <taxon>Eukaryota</taxon>
        <taxon>Sar</taxon>
        <taxon>Stramenopiles</taxon>
        <taxon>Oomycota</taxon>
        <taxon>Peronosporomycetes</taxon>
        <taxon>Peronosporales</taxon>
        <taxon>Peronosporaceae</taxon>
        <taxon>Peronospora</taxon>
    </lineage>
</organism>
<proteinExistence type="predicted"/>
<feature type="region of interest" description="Disordered" evidence="1">
    <location>
        <begin position="358"/>
        <end position="387"/>
    </location>
</feature>
<feature type="domain" description="Integrase catalytic" evidence="2">
    <location>
        <begin position="21"/>
        <end position="181"/>
    </location>
</feature>